<protein>
    <submittedName>
        <fullName evidence="1">WGS project CBMI000000000 data, contig CS3069_c004218</fullName>
    </submittedName>
</protein>
<gene>
    <name evidence="1" type="ORF">BN850_0118520</name>
</gene>
<name>A0A090N617_9HYPO</name>
<dbReference type="EMBL" id="HG320739">
    <property type="protein sequence ID" value="CEG05952.1"/>
    <property type="molecule type" value="Genomic_DNA"/>
</dbReference>
<dbReference type="AlphaFoldDB" id="A0A090N617"/>
<dbReference type="EMBL" id="CBMI010004216">
    <property type="protein sequence ID" value="CEG05501.1"/>
    <property type="molecule type" value="Genomic_DNA"/>
</dbReference>
<sequence length="128" mass="14030">MLSTRHRVHIRTHVTHLLSPIPSTLLDNYNIQHTLKNYNTNSDNTQQWVWVKAKAQANVKAKGKAEVEAEARIALETTAISSLKALYGLVEIVATTRTIWITDAVKGVPEGVGEELGLNTLMSLIGGS</sequence>
<organism evidence="1">
    <name type="scientific">Fusarium clavum</name>
    <dbReference type="NCBI Taxonomy" id="2594811"/>
    <lineage>
        <taxon>Eukaryota</taxon>
        <taxon>Fungi</taxon>
        <taxon>Dikarya</taxon>
        <taxon>Ascomycota</taxon>
        <taxon>Pezizomycotina</taxon>
        <taxon>Sordariomycetes</taxon>
        <taxon>Hypocreomycetidae</taxon>
        <taxon>Hypocreales</taxon>
        <taxon>Nectriaceae</taxon>
        <taxon>Fusarium</taxon>
        <taxon>Fusarium incarnatum-equiseti species complex</taxon>
    </lineage>
</organism>
<evidence type="ECO:0000313" key="1">
    <source>
        <dbReference type="EMBL" id="CEG05501.1"/>
    </source>
</evidence>
<accession>A0A090N617</accession>
<reference evidence="1" key="1">
    <citation type="submission" date="2013-05" db="EMBL/GenBank/DDBJ databases">
        <title>Draft genome sequences of six wheat associated Fusarium spp. isolates.</title>
        <authorList>
            <person name="Moolhuijzen P.M."/>
            <person name="Manners J.M."/>
            <person name="Wilcox S."/>
            <person name="Bellgard M.I."/>
            <person name="Gardiner D.M."/>
        </authorList>
    </citation>
    <scope>NUCLEOTIDE SEQUENCE</scope>
    <source>
        <strain evidence="1">CS3069</strain>
    </source>
</reference>
<proteinExistence type="predicted"/>